<keyword evidence="2" id="KW-1185">Reference proteome</keyword>
<dbReference type="AlphaFoldDB" id="A0A918FFR1"/>
<comment type="caution">
    <text evidence="1">The sequence shown here is derived from an EMBL/GenBank/DDBJ whole genome shotgun (WGS) entry which is preliminary data.</text>
</comment>
<gene>
    <name evidence="1" type="ORF">GCM10008957_51380</name>
</gene>
<proteinExistence type="predicted"/>
<dbReference type="Proteomes" id="UP000603865">
    <property type="component" value="Unassembled WGS sequence"/>
</dbReference>
<evidence type="ECO:0008006" key="3">
    <source>
        <dbReference type="Google" id="ProtNLM"/>
    </source>
</evidence>
<dbReference type="EMBL" id="BMQL01000067">
    <property type="protein sequence ID" value="GGR35159.1"/>
    <property type="molecule type" value="Genomic_DNA"/>
</dbReference>
<accession>A0A918FFR1</accession>
<dbReference type="InterPro" id="IPR003615">
    <property type="entry name" value="HNH_nuc"/>
</dbReference>
<name>A0A918FFR1_9DEIO</name>
<evidence type="ECO:0000313" key="2">
    <source>
        <dbReference type="Proteomes" id="UP000603865"/>
    </source>
</evidence>
<dbReference type="CDD" id="cd00085">
    <property type="entry name" value="HNHc"/>
    <property type="match status" value="1"/>
</dbReference>
<evidence type="ECO:0000313" key="1">
    <source>
        <dbReference type="EMBL" id="GGR35159.1"/>
    </source>
</evidence>
<protein>
    <recommendedName>
        <fullName evidence="3">HNH endonuclease</fullName>
    </recommendedName>
</protein>
<sequence>MASSALAATYNMAAPILPDPTLSPGDVLTSDPAIICKSGYTQTVRNVPQSLKNQIYKAYGITSRLPGEYEIDHIISLELGGSNSAKNLFPESFKTQPLNAHVKDTLENKLHALACAGTITMQEAQRAIASNWTTAYVKYVGPLPGGVSPVSSGPASPPVPTTVQQIPAQLQGNASMAPLAGGSCPPAAPVKLSKAGIYHLPIGDSKYGRTHATQCFKDAASAAAAGFRGVK</sequence>
<organism evidence="1 2">
    <name type="scientific">Deinococcus ruber</name>
    <dbReference type="NCBI Taxonomy" id="1848197"/>
    <lineage>
        <taxon>Bacteria</taxon>
        <taxon>Thermotogati</taxon>
        <taxon>Deinococcota</taxon>
        <taxon>Deinococci</taxon>
        <taxon>Deinococcales</taxon>
        <taxon>Deinococcaceae</taxon>
        <taxon>Deinococcus</taxon>
    </lineage>
</organism>
<reference evidence="1" key="1">
    <citation type="journal article" date="2014" name="Int. J. Syst. Evol. Microbiol.">
        <title>Complete genome sequence of Corynebacterium casei LMG S-19264T (=DSM 44701T), isolated from a smear-ripened cheese.</title>
        <authorList>
            <consortium name="US DOE Joint Genome Institute (JGI-PGF)"/>
            <person name="Walter F."/>
            <person name="Albersmeier A."/>
            <person name="Kalinowski J."/>
            <person name="Ruckert C."/>
        </authorList>
    </citation>
    <scope>NUCLEOTIDE SEQUENCE</scope>
    <source>
        <strain evidence="1">JCM 31311</strain>
    </source>
</reference>
<reference evidence="1" key="2">
    <citation type="submission" date="2020-09" db="EMBL/GenBank/DDBJ databases">
        <authorList>
            <person name="Sun Q."/>
            <person name="Ohkuma M."/>
        </authorList>
    </citation>
    <scope>NUCLEOTIDE SEQUENCE</scope>
    <source>
        <strain evidence="1">JCM 31311</strain>
    </source>
</reference>